<proteinExistence type="predicted"/>
<reference evidence="7 8" key="1">
    <citation type="submission" date="2018-10" db="EMBL/GenBank/DDBJ databases">
        <title>Genomic Encyclopedia of Archaeal and Bacterial Type Strains, Phase II (KMG-II): from individual species to whole genera.</title>
        <authorList>
            <person name="Goeker M."/>
        </authorList>
    </citation>
    <scope>NUCLEOTIDE SEQUENCE [LARGE SCALE GENOMIC DNA]</scope>
    <source>
        <strain evidence="7 8">DSM 14954</strain>
    </source>
</reference>
<evidence type="ECO:0000256" key="3">
    <source>
        <dbReference type="ARBA" id="ARBA00023125"/>
    </source>
</evidence>
<dbReference type="InterPro" id="IPR036271">
    <property type="entry name" value="Tet_transcr_reg_TetR-rel_C_sf"/>
</dbReference>
<evidence type="ECO:0000256" key="4">
    <source>
        <dbReference type="ARBA" id="ARBA00023163"/>
    </source>
</evidence>
<sequence length="253" mass="27626">MTEFSGSGDPVRSLELLWRVQSRPKRGPKQRLDLDEIVAAAIALAAADGLPALSMRKVAERLGVGTMSLYTYVPGKPELLDLMVDAAIEPPAPLPDAGWRAKLERIARENWDRYHRHPWLLDVTPVRPVLGPNTIARYEHELSALEGVGLTDVEMDSALGLVNGHVESSARRALEAAQAEQRSGLTDEEWWSARAPVLERVIEPDRYPIASRVGTAAGEAHNAAFAPEHAFAFGLTTVLDGIEFLIQARASDA</sequence>
<dbReference type="PANTHER" id="PTHR30055">
    <property type="entry name" value="HTH-TYPE TRANSCRIPTIONAL REGULATOR RUTR"/>
    <property type="match status" value="1"/>
</dbReference>
<dbReference type="Pfam" id="PF02909">
    <property type="entry name" value="TetR_C_1"/>
    <property type="match status" value="1"/>
</dbReference>
<gene>
    <name evidence="7" type="ORF">C8N24_1695</name>
</gene>
<dbReference type="SUPFAM" id="SSF48498">
    <property type="entry name" value="Tetracyclin repressor-like, C-terminal domain"/>
    <property type="match status" value="1"/>
</dbReference>
<dbReference type="InterPro" id="IPR003012">
    <property type="entry name" value="Tet_transcr_reg_TetR"/>
</dbReference>
<dbReference type="PRINTS" id="PR00400">
    <property type="entry name" value="TETREPRESSOR"/>
</dbReference>
<dbReference type="OrthoDB" id="2570341at2"/>
<comment type="caution">
    <text evidence="7">The sequence shown here is derived from an EMBL/GenBank/DDBJ whole genome shotgun (WGS) entry which is preliminary data.</text>
</comment>
<protein>
    <submittedName>
        <fullName evidence="7">TetR family transcriptional regulator</fullName>
    </submittedName>
</protein>
<evidence type="ECO:0000256" key="5">
    <source>
        <dbReference type="PROSITE-ProRule" id="PRU00335"/>
    </source>
</evidence>
<dbReference type="PROSITE" id="PS50977">
    <property type="entry name" value="HTH_TETR_2"/>
    <property type="match status" value="1"/>
</dbReference>
<evidence type="ECO:0000256" key="2">
    <source>
        <dbReference type="ARBA" id="ARBA00023015"/>
    </source>
</evidence>
<keyword evidence="2" id="KW-0805">Transcription regulation</keyword>
<dbReference type="Proteomes" id="UP000278962">
    <property type="component" value="Unassembled WGS sequence"/>
</dbReference>
<keyword evidence="1" id="KW-0678">Repressor</keyword>
<dbReference type="GO" id="GO:0000976">
    <property type="term" value="F:transcription cis-regulatory region binding"/>
    <property type="evidence" value="ECO:0007669"/>
    <property type="project" value="TreeGrafter"/>
</dbReference>
<dbReference type="EMBL" id="RBIL01000001">
    <property type="protein sequence ID" value="RKQ91862.1"/>
    <property type="molecule type" value="Genomic_DNA"/>
</dbReference>
<dbReference type="AlphaFoldDB" id="A0A660LA36"/>
<dbReference type="InterPro" id="IPR001647">
    <property type="entry name" value="HTH_TetR"/>
</dbReference>
<dbReference type="InterPro" id="IPR050109">
    <property type="entry name" value="HTH-type_TetR-like_transc_reg"/>
</dbReference>
<dbReference type="GO" id="GO:0003700">
    <property type="term" value="F:DNA-binding transcription factor activity"/>
    <property type="evidence" value="ECO:0007669"/>
    <property type="project" value="TreeGrafter"/>
</dbReference>
<evidence type="ECO:0000313" key="7">
    <source>
        <dbReference type="EMBL" id="RKQ91862.1"/>
    </source>
</evidence>
<dbReference type="GO" id="GO:0046677">
    <property type="term" value="P:response to antibiotic"/>
    <property type="evidence" value="ECO:0007669"/>
    <property type="project" value="InterPro"/>
</dbReference>
<dbReference type="Gene3D" id="1.10.357.10">
    <property type="entry name" value="Tetracycline Repressor, domain 2"/>
    <property type="match status" value="1"/>
</dbReference>
<organism evidence="7 8">
    <name type="scientific">Solirubrobacter pauli</name>
    <dbReference type="NCBI Taxonomy" id="166793"/>
    <lineage>
        <taxon>Bacteria</taxon>
        <taxon>Bacillati</taxon>
        <taxon>Actinomycetota</taxon>
        <taxon>Thermoleophilia</taxon>
        <taxon>Solirubrobacterales</taxon>
        <taxon>Solirubrobacteraceae</taxon>
        <taxon>Solirubrobacter</taxon>
    </lineage>
</organism>
<keyword evidence="4" id="KW-0804">Transcription</keyword>
<dbReference type="InterPro" id="IPR004111">
    <property type="entry name" value="Repressor_TetR_C"/>
</dbReference>
<dbReference type="InterPro" id="IPR009057">
    <property type="entry name" value="Homeodomain-like_sf"/>
</dbReference>
<keyword evidence="3 5" id="KW-0238">DNA-binding</keyword>
<dbReference type="Gene3D" id="1.10.10.60">
    <property type="entry name" value="Homeodomain-like"/>
    <property type="match status" value="1"/>
</dbReference>
<evidence type="ECO:0000256" key="1">
    <source>
        <dbReference type="ARBA" id="ARBA00022491"/>
    </source>
</evidence>
<dbReference type="PANTHER" id="PTHR30055:SF151">
    <property type="entry name" value="TRANSCRIPTIONAL REGULATORY PROTEIN"/>
    <property type="match status" value="1"/>
</dbReference>
<dbReference type="Pfam" id="PF00440">
    <property type="entry name" value="TetR_N"/>
    <property type="match status" value="1"/>
</dbReference>
<dbReference type="RefSeq" id="WP_121249620.1">
    <property type="nucleotide sequence ID" value="NZ_RBIL01000001.1"/>
</dbReference>
<keyword evidence="8" id="KW-1185">Reference proteome</keyword>
<dbReference type="SUPFAM" id="SSF46689">
    <property type="entry name" value="Homeodomain-like"/>
    <property type="match status" value="1"/>
</dbReference>
<accession>A0A660LA36</accession>
<name>A0A660LA36_9ACTN</name>
<evidence type="ECO:0000259" key="6">
    <source>
        <dbReference type="PROSITE" id="PS50977"/>
    </source>
</evidence>
<feature type="domain" description="HTH tetR-type" evidence="6">
    <location>
        <begin position="31"/>
        <end position="91"/>
    </location>
</feature>
<evidence type="ECO:0000313" key="8">
    <source>
        <dbReference type="Proteomes" id="UP000278962"/>
    </source>
</evidence>
<dbReference type="GO" id="GO:0045892">
    <property type="term" value="P:negative regulation of DNA-templated transcription"/>
    <property type="evidence" value="ECO:0007669"/>
    <property type="project" value="InterPro"/>
</dbReference>
<feature type="DNA-binding region" description="H-T-H motif" evidence="5">
    <location>
        <begin position="54"/>
        <end position="73"/>
    </location>
</feature>